<dbReference type="SUPFAM" id="SSF50630">
    <property type="entry name" value="Acid proteases"/>
    <property type="match status" value="1"/>
</dbReference>
<evidence type="ECO:0000313" key="2">
    <source>
        <dbReference type="EMBL" id="BBD08084.1"/>
    </source>
</evidence>
<dbReference type="Gene3D" id="2.40.70.10">
    <property type="entry name" value="Acid Proteases"/>
    <property type="match status" value="1"/>
</dbReference>
<reference evidence="2 3" key="1">
    <citation type="journal article" date="2018" name="Sci. Adv.">
        <title>Multi-heme cytochromes provide a pathway for survival in energy-limited environments.</title>
        <authorList>
            <person name="Deng X."/>
            <person name="Dohmae N."/>
            <person name="Nealson K.H."/>
            <person name="Hashimoto K."/>
            <person name="Okamoto A."/>
        </authorList>
    </citation>
    <scope>NUCLEOTIDE SEQUENCE [LARGE SCALE GENOMIC DNA]</scope>
    <source>
        <strain evidence="2 3">IS5</strain>
    </source>
</reference>
<organism evidence="2 3">
    <name type="scientific">Desulfovibrio ferrophilus</name>
    <dbReference type="NCBI Taxonomy" id="241368"/>
    <lineage>
        <taxon>Bacteria</taxon>
        <taxon>Pseudomonadati</taxon>
        <taxon>Thermodesulfobacteriota</taxon>
        <taxon>Desulfovibrionia</taxon>
        <taxon>Desulfovibrionales</taxon>
        <taxon>Desulfovibrionaceae</taxon>
        <taxon>Desulfovibrio</taxon>
    </lineage>
</organism>
<evidence type="ECO:0000313" key="3">
    <source>
        <dbReference type="Proteomes" id="UP000269883"/>
    </source>
</evidence>
<proteinExistence type="predicted"/>
<dbReference type="KEGG" id="dfl:DFE_1358"/>
<name>A0A2Z6AXV2_9BACT</name>
<dbReference type="EMBL" id="AP017378">
    <property type="protein sequence ID" value="BBD08084.1"/>
    <property type="molecule type" value="Genomic_DNA"/>
</dbReference>
<dbReference type="RefSeq" id="WP_232034893.1">
    <property type="nucleotide sequence ID" value="NZ_AP017378.1"/>
</dbReference>
<protein>
    <recommendedName>
        <fullName evidence="1">Retropepsin-like aspartic endopeptidase domain-containing protein</fullName>
    </recommendedName>
</protein>
<keyword evidence="3" id="KW-1185">Reference proteome</keyword>
<dbReference type="Pfam" id="PF05618">
    <property type="entry name" value="Zn_protease"/>
    <property type="match status" value="1"/>
</dbReference>
<dbReference type="InterPro" id="IPR021109">
    <property type="entry name" value="Peptidase_aspartic_dom_sf"/>
</dbReference>
<dbReference type="PANTHER" id="PTHR38037:SF1">
    <property type="entry name" value="ATP-DEPENDENT ZINC PROTEASE DOMAIN-CONTAINING PROTEIN-RELATED"/>
    <property type="match status" value="1"/>
</dbReference>
<dbReference type="InterPro" id="IPR008503">
    <property type="entry name" value="Asp_endopeptidase"/>
</dbReference>
<gene>
    <name evidence="2" type="ORF">DFE_1358</name>
</gene>
<dbReference type="Proteomes" id="UP000269883">
    <property type="component" value="Chromosome"/>
</dbReference>
<dbReference type="PANTHER" id="PTHR38037">
    <property type="entry name" value="ZN_PROTEASE DOMAIN-CONTAINING PROTEIN"/>
    <property type="match status" value="1"/>
</dbReference>
<feature type="domain" description="Retropepsin-like aspartic endopeptidase" evidence="1">
    <location>
        <begin position="11"/>
        <end position="142"/>
    </location>
</feature>
<dbReference type="AlphaFoldDB" id="A0A2Z6AXV2"/>
<sequence length="161" mass="18572">MARIKNPKMLIGWREWVAFPDWGVPGLKAKIDTGAKTSALHVYEPEVFERDAKRFLRFQIHPLQNRDDVSIPCEAELVERRRITNSGGQTQRRYVVRTTVELAGRCWPIELTLTNRDQMKFRMLLGRSAMSGQLLVDPQLSYQGGKRNTKTLYPQLAEIDS</sequence>
<evidence type="ECO:0000259" key="1">
    <source>
        <dbReference type="Pfam" id="PF05618"/>
    </source>
</evidence>
<accession>A0A2Z6AXV2</accession>